<accession>A0A0A8ZK81</accession>
<dbReference type="AlphaFoldDB" id="A0A0A8ZK81"/>
<name>A0A0A8ZK81_ARUDO</name>
<reference evidence="1" key="2">
    <citation type="journal article" date="2015" name="Data Brief">
        <title>Shoot transcriptome of the giant reed, Arundo donax.</title>
        <authorList>
            <person name="Barrero R.A."/>
            <person name="Guerrero F.D."/>
            <person name="Moolhuijzen P."/>
            <person name="Goolsby J.A."/>
            <person name="Tidwell J."/>
            <person name="Bellgard S.E."/>
            <person name="Bellgard M.I."/>
        </authorList>
    </citation>
    <scope>NUCLEOTIDE SEQUENCE</scope>
    <source>
        <tissue evidence="1">Shoot tissue taken approximately 20 cm above the soil surface</tissue>
    </source>
</reference>
<dbReference type="EMBL" id="GBRH01260780">
    <property type="protein sequence ID" value="JAD37115.1"/>
    <property type="molecule type" value="Transcribed_RNA"/>
</dbReference>
<protein>
    <submittedName>
        <fullName evidence="1">Uncharacterized protein</fullName>
    </submittedName>
</protein>
<proteinExistence type="predicted"/>
<organism evidence="1">
    <name type="scientific">Arundo donax</name>
    <name type="common">Giant reed</name>
    <name type="synonym">Donax arundinaceus</name>
    <dbReference type="NCBI Taxonomy" id="35708"/>
    <lineage>
        <taxon>Eukaryota</taxon>
        <taxon>Viridiplantae</taxon>
        <taxon>Streptophyta</taxon>
        <taxon>Embryophyta</taxon>
        <taxon>Tracheophyta</taxon>
        <taxon>Spermatophyta</taxon>
        <taxon>Magnoliopsida</taxon>
        <taxon>Liliopsida</taxon>
        <taxon>Poales</taxon>
        <taxon>Poaceae</taxon>
        <taxon>PACMAD clade</taxon>
        <taxon>Arundinoideae</taxon>
        <taxon>Arundineae</taxon>
        <taxon>Arundo</taxon>
    </lineage>
</organism>
<sequence length="44" mass="4722">MNPWTLYPNSTAVVPRAVALRHAAAWLPATQFPSIAIVAPTPSH</sequence>
<reference evidence="1" key="1">
    <citation type="submission" date="2014-09" db="EMBL/GenBank/DDBJ databases">
        <authorList>
            <person name="Magalhaes I.L.F."/>
            <person name="Oliveira U."/>
            <person name="Santos F.R."/>
            <person name="Vidigal T.H.D.A."/>
            <person name="Brescovit A.D."/>
            <person name="Santos A.J."/>
        </authorList>
    </citation>
    <scope>NUCLEOTIDE SEQUENCE</scope>
    <source>
        <tissue evidence="1">Shoot tissue taken approximately 20 cm above the soil surface</tissue>
    </source>
</reference>
<evidence type="ECO:0000313" key="1">
    <source>
        <dbReference type="EMBL" id="JAD37115.1"/>
    </source>
</evidence>